<reference evidence="1" key="1">
    <citation type="journal article" date="2012" name="Nat. Biotechnol.">
        <title>Draft genome sequence of pigeonpea (Cajanus cajan), an orphan legume crop of resource-poor farmers.</title>
        <authorList>
            <person name="Varshney R.K."/>
            <person name="Chen W."/>
            <person name="Li Y."/>
            <person name="Bharti A.K."/>
            <person name="Saxena R.K."/>
            <person name="Schlueter J.A."/>
            <person name="Donoghue M.T."/>
            <person name="Azam S."/>
            <person name="Fan G."/>
            <person name="Whaley A.M."/>
            <person name="Farmer A.D."/>
            <person name="Sheridan J."/>
            <person name="Iwata A."/>
            <person name="Tuteja R."/>
            <person name="Penmetsa R.V."/>
            <person name="Wu W."/>
            <person name="Upadhyaya H.D."/>
            <person name="Yang S.P."/>
            <person name="Shah T."/>
            <person name="Saxena K.B."/>
            <person name="Michael T."/>
            <person name="McCombie W.R."/>
            <person name="Yang B."/>
            <person name="Zhang G."/>
            <person name="Yang H."/>
            <person name="Wang J."/>
            <person name="Spillane C."/>
            <person name="Cook D.R."/>
            <person name="May G.D."/>
            <person name="Xu X."/>
            <person name="Jackson S.A."/>
        </authorList>
    </citation>
    <scope>NUCLEOTIDE SEQUENCE [LARGE SCALE GENOMIC DNA]</scope>
</reference>
<sequence>MFTSEEWTSSQLAKTNDGKFMENLVADEKPAMGFICEENDRAKEKIQDAFKGDRPLHATGYYLNLILHYAPNFKVDWEVKKGFIDYMEKIVGDFEIIVDTKKRNCLLQKTMNDVVYVMENSKLNKKQVRKEKNYGIEDLSPDDGWIMEENEQIS</sequence>
<evidence type="ECO:0000313" key="2">
    <source>
        <dbReference type="Proteomes" id="UP000075243"/>
    </source>
</evidence>
<dbReference type="EMBL" id="KQ485660">
    <property type="protein sequence ID" value="KYP31802.1"/>
    <property type="molecule type" value="Genomic_DNA"/>
</dbReference>
<dbReference type="AlphaFoldDB" id="A0A151QNH1"/>
<gene>
    <name evidence="1" type="ORF">KK1_047702</name>
</gene>
<evidence type="ECO:0008006" key="3">
    <source>
        <dbReference type="Google" id="ProtNLM"/>
    </source>
</evidence>
<dbReference type="Gramene" id="C.cajan_46500.t">
    <property type="protein sequence ID" value="C.cajan_46500.t"/>
    <property type="gene ID" value="C.cajan_46500"/>
</dbReference>
<accession>A0A151QNH1</accession>
<proteinExistence type="predicted"/>
<organism evidence="1 2">
    <name type="scientific">Cajanus cajan</name>
    <name type="common">Pigeon pea</name>
    <name type="synonym">Cajanus indicus</name>
    <dbReference type="NCBI Taxonomy" id="3821"/>
    <lineage>
        <taxon>Eukaryota</taxon>
        <taxon>Viridiplantae</taxon>
        <taxon>Streptophyta</taxon>
        <taxon>Embryophyta</taxon>
        <taxon>Tracheophyta</taxon>
        <taxon>Spermatophyta</taxon>
        <taxon>Magnoliopsida</taxon>
        <taxon>eudicotyledons</taxon>
        <taxon>Gunneridae</taxon>
        <taxon>Pentapetalae</taxon>
        <taxon>rosids</taxon>
        <taxon>fabids</taxon>
        <taxon>Fabales</taxon>
        <taxon>Fabaceae</taxon>
        <taxon>Papilionoideae</taxon>
        <taxon>50 kb inversion clade</taxon>
        <taxon>NPAAA clade</taxon>
        <taxon>indigoferoid/millettioid clade</taxon>
        <taxon>Phaseoleae</taxon>
        <taxon>Cajanus</taxon>
    </lineage>
</organism>
<keyword evidence="2" id="KW-1185">Reference proteome</keyword>
<evidence type="ECO:0000313" key="1">
    <source>
        <dbReference type="EMBL" id="KYP31802.1"/>
    </source>
</evidence>
<name>A0A151QNH1_CAJCA</name>
<dbReference type="Proteomes" id="UP000075243">
    <property type="component" value="Unassembled WGS sequence"/>
</dbReference>
<protein>
    <recommendedName>
        <fullName evidence="3">DUF659 domain-containing protein</fullName>
    </recommendedName>
</protein>